<evidence type="ECO:0000313" key="2">
    <source>
        <dbReference type="EMBL" id="EQC35281.1"/>
    </source>
</evidence>
<dbReference type="InterPro" id="IPR001251">
    <property type="entry name" value="CRAL-TRIO_dom"/>
</dbReference>
<dbReference type="InterPro" id="IPR036273">
    <property type="entry name" value="CRAL/TRIO_N_dom_sf"/>
</dbReference>
<dbReference type="InParanoid" id="T0QKP1"/>
<dbReference type="SMART" id="SM00516">
    <property type="entry name" value="SEC14"/>
    <property type="match status" value="1"/>
</dbReference>
<dbReference type="SUPFAM" id="SSF52087">
    <property type="entry name" value="CRAL/TRIO domain"/>
    <property type="match status" value="1"/>
</dbReference>
<dbReference type="Pfam" id="PF00650">
    <property type="entry name" value="CRAL_TRIO"/>
    <property type="match status" value="1"/>
</dbReference>
<dbReference type="SMART" id="SM01100">
    <property type="entry name" value="CRAL_TRIO_N"/>
    <property type="match status" value="1"/>
</dbReference>
<dbReference type="PANTHER" id="PTHR45824:SF29">
    <property type="entry name" value="GH16843P"/>
    <property type="match status" value="1"/>
</dbReference>
<dbReference type="InterPro" id="IPR052578">
    <property type="entry name" value="PI_Transfer_CRAL-TRIO"/>
</dbReference>
<dbReference type="CDD" id="cd00170">
    <property type="entry name" value="SEC14"/>
    <property type="match status" value="1"/>
</dbReference>
<dbReference type="AlphaFoldDB" id="T0QKP1"/>
<dbReference type="PANTHER" id="PTHR45824">
    <property type="entry name" value="GH16843P"/>
    <property type="match status" value="1"/>
</dbReference>
<proteinExistence type="predicted"/>
<reference evidence="2 3" key="1">
    <citation type="submission" date="2012-04" db="EMBL/GenBank/DDBJ databases">
        <title>The Genome Sequence of Saprolegnia declina VS20.</title>
        <authorList>
            <consortium name="The Broad Institute Genome Sequencing Platform"/>
            <person name="Russ C."/>
            <person name="Nusbaum C."/>
            <person name="Tyler B."/>
            <person name="van West P."/>
            <person name="Dieguez-Uribeondo J."/>
            <person name="de Bruijn I."/>
            <person name="Tripathy S."/>
            <person name="Jiang R."/>
            <person name="Young S.K."/>
            <person name="Zeng Q."/>
            <person name="Gargeya S."/>
            <person name="Fitzgerald M."/>
            <person name="Haas B."/>
            <person name="Abouelleil A."/>
            <person name="Alvarado L."/>
            <person name="Arachchi H.M."/>
            <person name="Berlin A."/>
            <person name="Chapman S.B."/>
            <person name="Goldberg J."/>
            <person name="Griggs A."/>
            <person name="Gujja S."/>
            <person name="Hansen M."/>
            <person name="Howarth C."/>
            <person name="Imamovic A."/>
            <person name="Larimer J."/>
            <person name="McCowen C."/>
            <person name="Montmayeur A."/>
            <person name="Murphy C."/>
            <person name="Neiman D."/>
            <person name="Pearson M."/>
            <person name="Priest M."/>
            <person name="Roberts A."/>
            <person name="Saif S."/>
            <person name="Shea T."/>
            <person name="Sisk P."/>
            <person name="Sykes S."/>
            <person name="Wortman J."/>
            <person name="Nusbaum C."/>
            <person name="Birren B."/>
        </authorList>
    </citation>
    <scope>NUCLEOTIDE SEQUENCE [LARGE SCALE GENOMIC DNA]</scope>
    <source>
        <strain evidence="2 3">VS20</strain>
    </source>
</reference>
<dbReference type="OMA" id="RITWIID"/>
<dbReference type="PROSITE" id="PS50191">
    <property type="entry name" value="CRAL_TRIO"/>
    <property type="match status" value="1"/>
</dbReference>
<dbReference type="STRING" id="1156394.T0QKP1"/>
<organism evidence="2 3">
    <name type="scientific">Saprolegnia diclina (strain VS20)</name>
    <dbReference type="NCBI Taxonomy" id="1156394"/>
    <lineage>
        <taxon>Eukaryota</taxon>
        <taxon>Sar</taxon>
        <taxon>Stramenopiles</taxon>
        <taxon>Oomycota</taxon>
        <taxon>Saprolegniomycetes</taxon>
        <taxon>Saprolegniales</taxon>
        <taxon>Saprolegniaceae</taxon>
        <taxon>Saprolegnia</taxon>
    </lineage>
</organism>
<dbReference type="VEuPathDB" id="FungiDB:SDRG_07506"/>
<dbReference type="Pfam" id="PF03765">
    <property type="entry name" value="CRAL_TRIO_N"/>
    <property type="match status" value="1"/>
</dbReference>
<accession>T0QKP1</accession>
<dbReference type="GeneID" id="19948233"/>
<dbReference type="EMBL" id="JH767152">
    <property type="protein sequence ID" value="EQC35281.1"/>
    <property type="molecule type" value="Genomic_DNA"/>
</dbReference>
<dbReference type="SUPFAM" id="SSF46938">
    <property type="entry name" value="CRAL/TRIO N-terminal domain"/>
    <property type="match status" value="1"/>
</dbReference>
<dbReference type="Gene3D" id="3.40.525.10">
    <property type="entry name" value="CRAL-TRIO lipid binding domain"/>
    <property type="match status" value="1"/>
</dbReference>
<evidence type="ECO:0000259" key="1">
    <source>
        <dbReference type="PROSITE" id="PS50191"/>
    </source>
</evidence>
<dbReference type="RefSeq" id="XP_008611565.1">
    <property type="nucleotide sequence ID" value="XM_008613343.1"/>
</dbReference>
<dbReference type="eggNOG" id="KOG1470">
    <property type="taxonomic scope" value="Eukaryota"/>
</dbReference>
<gene>
    <name evidence="2" type="ORF">SDRG_07506</name>
</gene>
<name>T0QKP1_SAPDV</name>
<feature type="domain" description="CRAL-TRIO" evidence="1">
    <location>
        <begin position="108"/>
        <end position="272"/>
    </location>
</feature>
<evidence type="ECO:0000313" key="3">
    <source>
        <dbReference type="Proteomes" id="UP000030762"/>
    </source>
</evidence>
<dbReference type="OrthoDB" id="75724at2759"/>
<sequence length="308" mass="34660">MNVPVLTLLPGDSFAPAPANWPVHDVSADQAQVLAKLQAKIDLAFVAKSTGNTTDAARNDELLAWCDTRCLVRYLKATKFNLDQAIERLAITLKWRFEYAPDKITADEVAPEAETGKSFLSGFARDGRPVWYMRPHMENTKTHDRQLRFTCYNLEKAISLMPQGRESVVIVIDYEHINRHNSVPFSVAREFLHTMSSHYPERLGVSLMVNASWYFSVVLKLLSPFIDSVTMAKLKLVKTSNMASAGPVADEMTPEAIDAKKLTFSGNNADARLFVQPKYLLQEYGGNFGWSWNFASYWSALSAVQKRD</sequence>
<protein>
    <recommendedName>
        <fullName evidence="1">CRAL-TRIO domain-containing protein</fullName>
    </recommendedName>
</protein>
<dbReference type="GO" id="GO:0008526">
    <property type="term" value="F:phosphatidylinositol transfer activity"/>
    <property type="evidence" value="ECO:0007669"/>
    <property type="project" value="TreeGrafter"/>
</dbReference>
<dbReference type="Proteomes" id="UP000030762">
    <property type="component" value="Unassembled WGS sequence"/>
</dbReference>
<dbReference type="InterPro" id="IPR011074">
    <property type="entry name" value="CRAL/TRIO_N_dom"/>
</dbReference>
<keyword evidence="3" id="KW-1185">Reference proteome</keyword>
<dbReference type="InterPro" id="IPR036865">
    <property type="entry name" value="CRAL-TRIO_dom_sf"/>
</dbReference>